<comment type="subcellular location">
    <subcellularLocation>
        <location evidence="1">Cell inner membrane</location>
        <topology evidence="1">Single-pass membrane protein</topology>
        <orientation evidence="1">Periplasmic side</orientation>
    </subcellularLocation>
</comment>
<accession>Q029J5</accession>
<sequence>MADLSQPNNHFYNTPDDHLDRMSLESGEPWYKSFIQNVKDIVNPPKLAPLEVTSKPVAVKDIWGLYGHKKQSFMASFGFQVCLVGVILALGTNKAVQDKVKEFVPLIAPIDLAPPPVATPKKQMMGGGGGGGDRSPLPASKGRLPKAALKQFTPPMAVVNNPNPKLTMEPTIIAPPDVNLPNVNMSQYGDPLARIGPASNGPGSGGGIGSGSGGGVGSGKGGGFGPGEGGGVGGGVFRVGGGVTAPALLAKVEPEYSEEARKAKYQGTVLLYVQVSPEGKAVNMRVLHSLGLGLDEKAMEAVKKWRFKPGTKDGKPVTVEAQIEVNFRLL</sequence>
<protein>
    <submittedName>
        <fullName evidence="12">TonB family protein</fullName>
    </submittedName>
</protein>
<evidence type="ECO:0000256" key="8">
    <source>
        <dbReference type="ARBA" id="ARBA00022989"/>
    </source>
</evidence>
<evidence type="ECO:0000259" key="11">
    <source>
        <dbReference type="PROSITE" id="PS52015"/>
    </source>
</evidence>
<dbReference type="InParanoid" id="Q029J5"/>
<evidence type="ECO:0000256" key="10">
    <source>
        <dbReference type="SAM" id="MobiDB-lite"/>
    </source>
</evidence>
<organism evidence="12">
    <name type="scientific">Solibacter usitatus (strain Ellin6076)</name>
    <dbReference type="NCBI Taxonomy" id="234267"/>
    <lineage>
        <taxon>Bacteria</taxon>
        <taxon>Pseudomonadati</taxon>
        <taxon>Acidobacteriota</taxon>
        <taxon>Terriglobia</taxon>
        <taxon>Bryobacterales</taxon>
        <taxon>Solibacteraceae</taxon>
        <taxon>Candidatus Solibacter</taxon>
    </lineage>
</organism>
<evidence type="ECO:0000256" key="1">
    <source>
        <dbReference type="ARBA" id="ARBA00004383"/>
    </source>
</evidence>
<feature type="compositionally biased region" description="Gly residues" evidence="10">
    <location>
        <begin position="202"/>
        <end position="227"/>
    </location>
</feature>
<evidence type="ECO:0000256" key="3">
    <source>
        <dbReference type="ARBA" id="ARBA00022448"/>
    </source>
</evidence>
<dbReference type="PROSITE" id="PS52015">
    <property type="entry name" value="TONB_CTD"/>
    <property type="match status" value="1"/>
</dbReference>
<keyword evidence="9" id="KW-0472">Membrane</keyword>
<keyword evidence="8" id="KW-1133">Transmembrane helix</keyword>
<dbReference type="HOGENOM" id="CLU_061791_0_0_0"/>
<keyword evidence="4" id="KW-1003">Cell membrane</keyword>
<feature type="region of interest" description="Disordered" evidence="10">
    <location>
        <begin position="194"/>
        <end position="227"/>
    </location>
</feature>
<dbReference type="SUPFAM" id="SSF74653">
    <property type="entry name" value="TolA/TonB C-terminal domain"/>
    <property type="match status" value="1"/>
</dbReference>
<dbReference type="PANTHER" id="PTHR33446">
    <property type="entry name" value="PROTEIN TONB-RELATED"/>
    <property type="match status" value="1"/>
</dbReference>
<dbReference type="AlphaFoldDB" id="Q029J5"/>
<dbReference type="NCBIfam" id="TIGR01352">
    <property type="entry name" value="tonB_Cterm"/>
    <property type="match status" value="1"/>
</dbReference>
<keyword evidence="7" id="KW-0653">Protein transport</keyword>
<keyword evidence="5" id="KW-0997">Cell inner membrane</keyword>
<evidence type="ECO:0000256" key="6">
    <source>
        <dbReference type="ARBA" id="ARBA00022692"/>
    </source>
</evidence>
<evidence type="ECO:0000256" key="9">
    <source>
        <dbReference type="ARBA" id="ARBA00023136"/>
    </source>
</evidence>
<evidence type="ECO:0000256" key="5">
    <source>
        <dbReference type="ARBA" id="ARBA00022519"/>
    </source>
</evidence>
<proteinExistence type="inferred from homology"/>
<evidence type="ECO:0000313" key="12">
    <source>
        <dbReference type="EMBL" id="ABJ82281.1"/>
    </source>
</evidence>
<keyword evidence="3" id="KW-0813">Transport</keyword>
<dbReference type="OrthoDB" id="1685233at2"/>
<reference evidence="12" key="1">
    <citation type="submission" date="2006-10" db="EMBL/GenBank/DDBJ databases">
        <title>Complete sequence of Solibacter usitatus Ellin6076.</title>
        <authorList>
            <consortium name="US DOE Joint Genome Institute"/>
            <person name="Copeland A."/>
            <person name="Lucas S."/>
            <person name="Lapidus A."/>
            <person name="Barry K."/>
            <person name="Detter J.C."/>
            <person name="Glavina del Rio T."/>
            <person name="Hammon N."/>
            <person name="Israni S."/>
            <person name="Dalin E."/>
            <person name="Tice H."/>
            <person name="Pitluck S."/>
            <person name="Thompson L.S."/>
            <person name="Brettin T."/>
            <person name="Bruce D."/>
            <person name="Han C."/>
            <person name="Tapia R."/>
            <person name="Gilna P."/>
            <person name="Schmutz J."/>
            <person name="Larimer F."/>
            <person name="Land M."/>
            <person name="Hauser L."/>
            <person name="Kyrpides N."/>
            <person name="Mikhailova N."/>
            <person name="Janssen P.H."/>
            <person name="Kuske C.R."/>
            <person name="Richardson P."/>
        </authorList>
    </citation>
    <scope>NUCLEOTIDE SEQUENCE</scope>
    <source>
        <strain evidence="12">Ellin6076</strain>
    </source>
</reference>
<gene>
    <name evidence="12" type="ordered locus">Acid_1287</name>
</gene>
<evidence type="ECO:0000256" key="2">
    <source>
        <dbReference type="ARBA" id="ARBA00006555"/>
    </source>
</evidence>
<dbReference type="EMBL" id="CP000473">
    <property type="protein sequence ID" value="ABJ82281.1"/>
    <property type="molecule type" value="Genomic_DNA"/>
</dbReference>
<dbReference type="STRING" id="234267.Acid_1287"/>
<dbReference type="GO" id="GO:0015031">
    <property type="term" value="P:protein transport"/>
    <property type="evidence" value="ECO:0007669"/>
    <property type="project" value="UniProtKB-KW"/>
</dbReference>
<dbReference type="GO" id="GO:0005886">
    <property type="term" value="C:plasma membrane"/>
    <property type="evidence" value="ECO:0007669"/>
    <property type="project" value="UniProtKB-SubCell"/>
</dbReference>
<comment type="similarity">
    <text evidence="2">Belongs to the TonB family.</text>
</comment>
<dbReference type="KEGG" id="sus:Acid_1287"/>
<dbReference type="InterPro" id="IPR051045">
    <property type="entry name" value="TonB-dependent_transducer"/>
</dbReference>
<name>Q029J5_SOLUE</name>
<dbReference type="eggNOG" id="COG0810">
    <property type="taxonomic scope" value="Bacteria"/>
</dbReference>
<keyword evidence="6" id="KW-0812">Transmembrane</keyword>
<dbReference type="InterPro" id="IPR006260">
    <property type="entry name" value="TonB/TolA_C"/>
</dbReference>
<dbReference type="Gene3D" id="3.30.1150.10">
    <property type="match status" value="1"/>
</dbReference>
<dbReference type="Pfam" id="PF03544">
    <property type="entry name" value="TonB_C"/>
    <property type="match status" value="1"/>
</dbReference>
<feature type="region of interest" description="Disordered" evidence="10">
    <location>
        <begin position="118"/>
        <end position="141"/>
    </location>
</feature>
<feature type="domain" description="TonB C-terminal" evidence="11">
    <location>
        <begin position="241"/>
        <end position="330"/>
    </location>
</feature>
<dbReference type="InterPro" id="IPR037682">
    <property type="entry name" value="TonB_C"/>
</dbReference>
<dbReference type="GO" id="GO:0055085">
    <property type="term" value="P:transmembrane transport"/>
    <property type="evidence" value="ECO:0007669"/>
    <property type="project" value="InterPro"/>
</dbReference>
<evidence type="ECO:0000256" key="4">
    <source>
        <dbReference type="ARBA" id="ARBA00022475"/>
    </source>
</evidence>
<evidence type="ECO:0000256" key="7">
    <source>
        <dbReference type="ARBA" id="ARBA00022927"/>
    </source>
</evidence>